<dbReference type="Pfam" id="PF20239">
    <property type="entry name" value="DUF6596"/>
    <property type="match status" value="1"/>
</dbReference>
<comment type="similarity">
    <text evidence="1">Belongs to the sigma-70 factor family. ECF subfamily.</text>
</comment>
<evidence type="ECO:0000313" key="9">
    <source>
        <dbReference type="Proteomes" id="UP001299970"/>
    </source>
</evidence>
<feature type="domain" description="RNA polymerase sigma factor 70 region 4 type 2" evidence="6">
    <location>
        <begin position="120"/>
        <end position="170"/>
    </location>
</feature>
<dbReference type="RefSeq" id="WP_241043040.1">
    <property type="nucleotide sequence ID" value="NZ_BAAAJF010000070.1"/>
</dbReference>
<dbReference type="Pfam" id="PF04542">
    <property type="entry name" value="Sigma70_r2"/>
    <property type="match status" value="1"/>
</dbReference>
<gene>
    <name evidence="8" type="ORF">MMF94_41720</name>
</gene>
<dbReference type="InterPro" id="IPR007627">
    <property type="entry name" value="RNA_pol_sigma70_r2"/>
</dbReference>
<dbReference type="Gene3D" id="1.10.1740.10">
    <property type="match status" value="1"/>
</dbReference>
<dbReference type="SUPFAM" id="SSF88946">
    <property type="entry name" value="Sigma2 domain of RNA polymerase sigma factors"/>
    <property type="match status" value="1"/>
</dbReference>
<dbReference type="InterPro" id="IPR013324">
    <property type="entry name" value="RNA_pol_sigma_r3/r4-like"/>
</dbReference>
<keyword evidence="3" id="KW-0731">Sigma factor</keyword>
<evidence type="ECO:0000259" key="5">
    <source>
        <dbReference type="Pfam" id="PF04542"/>
    </source>
</evidence>
<keyword evidence="9" id="KW-1185">Reference proteome</keyword>
<dbReference type="Gene3D" id="1.10.10.10">
    <property type="entry name" value="Winged helix-like DNA-binding domain superfamily/Winged helix DNA-binding domain"/>
    <property type="match status" value="1"/>
</dbReference>
<organism evidence="8 9">
    <name type="scientific">Pseudonocardia alaniniphila</name>
    <dbReference type="NCBI Taxonomy" id="75291"/>
    <lineage>
        <taxon>Bacteria</taxon>
        <taxon>Bacillati</taxon>
        <taxon>Actinomycetota</taxon>
        <taxon>Actinomycetes</taxon>
        <taxon>Pseudonocardiales</taxon>
        <taxon>Pseudonocardiaceae</taxon>
        <taxon>Pseudonocardia</taxon>
    </lineage>
</organism>
<keyword evidence="2" id="KW-0805">Transcription regulation</keyword>
<dbReference type="EMBL" id="JAKXMK010000061">
    <property type="protein sequence ID" value="MCH6172235.1"/>
    <property type="molecule type" value="Genomic_DNA"/>
</dbReference>
<dbReference type="PANTHER" id="PTHR47756">
    <property type="entry name" value="BLL6612 PROTEIN-RELATED"/>
    <property type="match status" value="1"/>
</dbReference>
<dbReference type="SUPFAM" id="SSF88659">
    <property type="entry name" value="Sigma3 and sigma4 domains of RNA polymerase sigma factors"/>
    <property type="match status" value="1"/>
</dbReference>
<dbReference type="InterPro" id="IPR013249">
    <property type="entry name" value="RNA_pol_sigma70_r4_t2"/>
</dbReference>
<comment type="caution">
    <text evidence="8">The sequence shown here is derived from an EMBL/GenBank/DDBJ whole genome shotgun (WGS) entry which is preliminary data.</text>
</comment>
<dbReference type="Pfam" id="PF08281">
    <property type="entry name" value="Sigma70_r4_2"/>
    <property type="match status" value="1"/>
</dbReference>
<reference evidence="8 9" key="1">
    <citation type="submission" date="2022-03" db="EMBL/GenBank/DDBJ databases">
        <title>Pseudonocardia alaer sp. nov., a novel actinomycete isolated from reed forest soil.</title>
        <authorList>
            <person name="Wang L."/>
        </authorList>
    </citation>
    <scope>NUCLEOTIDE SEQUENCE [LARGE SCALE GENOMIC DNA]</scope>
    <source>
        <strain evidence="8 9">Y-16303</strain>
    </source>
</reference>
<evidence type="ECO:0000259" key="6">
    <source>
        <dbReference type="Pfam" id="PF08281"/>
    </source>
</evidence>
<evidence type="ECO:0000256" key="4">
    <source>
        <dbReference type="ARBA" id="ARBA00023163"/>
    </source>
</evidence>
<dbReference type="InterPro" id="IPR046531">
    <property type="entry name" value="DUF6596"/>
</dbReference>
<feature type="domain" description="DUF6596" evidence="7">
    <location>
        <begin position="188"/>
        <end position="288"/>
    </location>
</feature>
<dbReference type="InterPro" id="IPR013325">
    <property type="entry name" value="RNA_pol_sigma_r2"/>
</dbReference>
<sequence length="432" mass="46633">MSEAGDVLDRVFRTERARVLAALIRGLGDFELAEDALSDAAVTALGRWPVDGVPRDPVAWLVTVARRAALDRIRRAGVGAAKYEQVARAAGDGASAVDELPDLLPDGLSRVGDDRLSLLFTCCHPALGPEVRVALTLQAVAGLSAAQIARAFLVGEATMAQRLVRAKRKIRDAGIRFAVPDDAALPDRLAAALAVIYLVFTEGYLATTGADLLRPDLTAEAIRLGKMLATLMPDEPEPLGLVALMLLQDSRRAARAGPDGELVLLDDQDRSRWDRAEIDEGLALVDTALRRGRPGPYQLQAAIAAVHAAAGAAAETEWPQIVALYDELQRRHPSPVVALNRAVAVAMVEGPQRGLELLDGIRGLERYRLFHAARGDLLRRQERVAEAVAAYRLARELAGNQAERRFLDTRLRDLGDRSPGELADDDGEPTHQ</sequence>
<accession>A0ABS9TUJ9</accession>
<evidence type="ECO:0000259" key="7">
    <source>
        <dbReference type="Pfam" id="PF20239"/>
    </source>
</evidence>
<evidence type="ECO:0000256" key="2">
    <source>
        <dbReference type="ARBA" id="ARBA00023015"/>
    </source>
</evidence>
<proteinExistence type="inferred from homology"/>
<evidence type="ECO:0000256" key="1">
    <source>
        <dbReference type="ARBA" id="ARBA00010641"/>
    </source>
</evidence>
<evidence type="ECO:0000313" key="8">
    <source>
        <dbReference type="EMBL" id="MCH6172235.1"/>
    </source>
</evidence>
<feature type="domain" description="RNA polymerase sigma-70 region 2" evidence="5">
    <location>
        <begin position="12"/>
        <end position="76"/>
    </location>
</feature>
<evidence type="ECO:0000256" key="3">
    <source>
        <dbReference type="ARBA" id="ARBA00023082"/>
    </source>
</evidence>
<dbReference type="PANTHER" id="PTHR47756:SF2">
    <property type="entry name" value="BLL6612 PROTEIN"/>
    <property type="match status" value="1"/>
</dbReference>
<protein>
    <submittedName>
        <fullName evidence="8">RNA polymerase sigma factor</fullName>
    </submittedName>
</protein>
<dbReference type="InterPro" id="IPR036388">
    <property type="entry name" value="WH-like_DNA-bd_sf"/>
</dbReference>
<name>A0ABS9TUJ9_9PSEU</name>
<keyword evidence="4" id="KW-0804">Transcription</keyword>
<dbReference type="Proteomes" id="UP001299970">
    <property type="component" value="Unassembled WGS sequence"/>
</dbReference>